<dbReference type="InterPro" id="IPR000742">
    <property type="entry name" value="EGF"/>
</dbReference>
<dbReference type="EMBL" id="JAODUP010000184">
    <property type="protein sequence ID" value="KAK2157818.1"/>
    <property type="molecule type" value="Genomic_DNA"/>
</dbReference>
<evidence type="ECO:0000256" key="10">
    <source>
        <dbReference type="SAM" id="Phobius"/>
    </source>
</evidence>
<keyword evidence="6" id="KW-1015">Disulfide bond</keyword>
<evidence type="ECO:0000256" key="2">
    <source>
        <dbReference type="ARBA" id="ARBA00022525"/>
    </source>
</evidence>
<dbReference type="FunFam" id="2.10.25.10:FF:000240">
    <property type="entry name" value="Vitamin K-dependent protein S"/>
    <property type="match status" value="1"/>
</dbReference>
<dbReference type="FunFam" id="2.10.25.10:FF:000010">
    <property type="entry name" value="Pro-epidermal growth factor"/>
    <property type="match status" value="1"/>
</dbReference>
<evidence type="ECO:0000256" key="8">
    <source>
        <dbReference type="PROSITE-ProRule" id="PRU00076"/>
    </source>
</evidence>
<evidence type="ECO:0000256" key="6">
    <source>
        <dbReference type="ARBA" id="ARBA00023157"/>
    </source>
</evidence>
<evidence type="ECO:0000256" key="9">
    <source>
        <dbReference type="SAM" id="MobiDB-lite"/>
    </source>
</evidence>
<dbReference type="GO" id="GO:0005576">
    <property type="term" value="C:extracellular region"/>
    <property type="evidence" value="ECO:0007669"/>
    <property type="project" value="UniProtKB-SubCell"/>
</dbReference>
<evidence type="ECO:0000256" key="4">
    <source>
        <dbReference type="ARBA" id="ARBA00022729"/>
    </source>
</evidence>
<keyword evidence="7" id="KW-0325">Glycoprotein</keyword>
<dbReference type="PROSITE" id="PS01187">
    <property type="entry name" value="EGF_CA"/>
    <property type="match status" value="1"/>
</dbReference>
<dbReference type="InterPro" id="IPR008160">
    <property type="entry name" value="Collagen"/>
</dbReference>
<dbReference type="InterPro" id="IPR009030">
    <property type="entry name" value="Growth_fac_rcpt_cys_sf"/>
</dbReference>
<dbReference type="InterPro" id="IPR001881">
    <property type="entry name" value="EGF-like_Ca-bd_dom"/>
</dbReference>
<dbReference type="CDD" id="cd00054">
    <property type="entry name" value="EGF_CA"/>
    <property type="match status" value="2"/>
</dbReference>
<evidence type="ECO:0000256" key="5">
    <source>
        <dbReference type="ARBA" id="ARBA00022737"/>
    </source>
</evidence>
<keyword evidence="2" id="KW-0964">Secreted</keyword>
<dbReference type="Pfam" id="PF07645">
    <property type="entry name" value="EGF_CA"/>
    <property type="match status" value="3"/>
</dbReference>
<evidence type="ECO:0000259" key="12">
    <source>
        <dbReference type="PROSITE" id="PS50026"/>
    </source>
</evidence>
<keyword evidence="3 8" id="KW-0245">EGF-like domain</keyword>
<feature type="compositionally biased region" description="Pro residues" evidence="9">
    <location>
        <begin position="252"/>
        <end position="263"/>
    </location>
</feature>
<dbReference type="Proteomes" id="UP001208570">
    <property type="component" value="Unassembled WGS sequence"/>
</dbReference>
<keyword evidence="4 11" id="KW-0732">Signal</keyword>
<reference evidence="13" key="1">
    <citation type="journal article" date="2023" name="Mol. Biol. Evol.">
        <title>Third-Generation Sequencing Reveals the Adaptive Role of the Epigenome in Three Deep-Sea Polychaetes.</title>
        <authorList>
            <person name="Perez M."/>
            <person name="Aroh O."/>
            <person name="Sun Y."/>
            <person name="Lan Y."/>
            <person name="Juniper S.K."/>
            <person name="Young C.R."/>
            <person name="Angers B."/>
            <person name="Qian P.Y."/>
        </authorList>
    </citation>
    <scope>NUCLEOTIDE SEQUENCE</scope>
    <source>
        <strain evidence="13">P08H-3</strain>
    </source>
</reference>
<dbReference type="PROSITE" id="PS50026">
    <property type="entry name" value="EGF_3"/>
    <property type="match status" value="1"/>
</dbReference>
<keyword evidence="5" id="KW-0677">Repeat</keyword>
<accession>A0AAD9JR31</accession>
<feature type="domain" description="EGF-like" evidence="12">
    <location>
        <begin position="273"/>
        <end position="313"/>
    </location>
</feature>
<keyword evidence="10" id="KW-0812">Transmembrane</keyword>
<feature type="region of interest" description="Disordered" evidence="9">
    <location>
        <begin position="204"/>
        <end position="272"/>
    </location>
</feature>
<organism evidence="13 14">
    <name type="scientific">Paralvinella palmiformis</name>
    <dbReference type="NCBI Taxonomy" id="53620"/>
    <lineage>
        <taxon>Eukaryota</taxon>
        <taxon>Metazoa</taxon>
        <taxon>Spiralia</taxon>
        <taxon>Lophotrochozoa</taxon>
        <taxon>Annelida</taxon>
        <taxon>Polychaeta</taxon>
        <taxon>Sedentaria</taxon>
        <taxon>Canalipalpata</taxon>
        <taxon>Terebellida</taxon>
        <taxon>Terebelliformia</taxon>
        <taxon>Alvinellidae</taxon>
        <taxon>Paralvinella</taxon>
    </lineage>
</organism>
<dbReference type="AlphaFoldDB" id="A0AAD9JR31"/>
<dbReference type="Pfam" id="PF01391">
    <property type="entry name" value="Collagen"/>
    <property type="match status" value="1"/>
</dbReference>
<dbReference type="InterPro" id="IPR052080">
    <property type="entry name" value="vWF_C/EGF_Fibrillin"/>
</dbReference>
<feature type="compositionally biased region" description="Basic and acidic residues" evidence="9">
    <location>
        <begin position="231"/>
        <end position="243"/>
    </location>
</feature>
<keyword evidence="14" id="KW-1185">Reference proteome</keyword>
<sequence>MSPPSVLGAAVALLLVCCIRAQTPSFRLSSDGTIEVWGHNLVKRNHTGTTAGRPGTPRVWLDEEVRLPNSRLLAFYVYIHQTNTAQNFNIRFQIWADTVNSPTEFRLIYEYRTILFTTSERIQEVKLPDNDEVYIPSQSRLGFTVEGINPISFDFQEGYNTYFDKINSAADYPVVGQQMEFLRIPYPAVFSIAVKIDTRIPGATGATGPVGPSGPTGPPGPVGATGPVGPKGDKGDRGGKGDPGDDGSPGSAGPPGPPGPPGAPGTGFNPDDDVDECATNVHNCQQRCVNTLGSFRCECNPGYQLQADSRTCLDIDECKTDNGGCYEKCSNNVGSFLCSCSKGYTLAPNHRDCMDFDECKAKTHNCRQACVNTVGGFTCIDLIDMIDFARQVGLVKQDAVTTATSTSSIVWMTSLTVIIFVVMAVNFRRWRADYCTRKREPEDTISVTESTISYGSSMTSSRTADNYALDTNEISMSRSKRI</sequence>
<dbReference type="PROSITE" id="PS00010">
    <property type="entry name" value="ASX_HYDROXYL"/>
    <property type="match status" value="2"/>
</dbReference>
<keyword evidence="10" id="KW-1133">Transmembrane helix</keyword>
<feature type="signal peptide" evidence="11">
    <location>
        <begin position="1"/>
        <end position="21"/>
    </location>
</feature>
<evidence type="ECO:0000256" key="7">
    <source>
        <dbReference type="ARBA" id="ARBA00023180"/>
    </source>
</evidence>
<evidence type="ECO:0000313" key="13">
    <source>
        <dbReference type="EMBL" id="KAK2157818.1"/>
    </source>
</evidence>
<dbReference type="PANTHER" id="PTHR47333:SF4">
    <property type="entry name" value="EGF-LIKE DOMAIN-CONTAINING PROTEIN"/>
    <property type="match status" value="1"/>
</dbReference>
<evidence type="ECO:0000256" key="1">
    <source>
        <dbReference type="ARBA" id="ARBA00004613"/>
    </source>
</evidence>
<dbReference type="GO" id="GO:0005509">
    <property type="term" value="F:calcium ion binding"/>
    <property type="evidence" value="ECO:0007669"/>
    <property type="project" value="InterPro"/>
</dbReference>
<dbReference type="InterPro" id="IPR000152">
    <property type="entry name" value="EGF-type_Asp/Asn_hydroxyl_site"/>
</dbReference>
<dbReference type="PROSITE" id="PS01186">
    <property type="entry name" value="EGF_2"/>
    <property type="match status" value="2"/>
</dbReference>
<dbReference type="InterPro" id="IPR018097">
    <property type="entry name" value="EGF_Ca-bd_CS"/>
</dbReference>
<protein>
    <recommendedName>
        <fullName evidence="12">EGF-like domain-containing protein</fullName>
    </recommendedName>
</protein>
<evidence type="ECO:0000313" key="14">
    <source>
        <dbReference type="Proteomes" id="UP001208570"/>
    </source>
</evidence>
<dbReference type="PANTHER" id="PTHR47333">
    <property type="entry name" value="VON WILLEBRAND FACTOR C AND EGF DOMAIN-CONTAINING PROTEIN"/>
    <property type="match status" value="1"/>
</dbReference>
<feature type="chain" id="PRO_5041911544" description="EGF-like domain-containing protein" evidence="11">
    <location>
        <begin position="22"/>
        <end position="482"/>
    </location>
</feature>
<dbReference type="SMART" id="SM00179">
    <property type="entry name" value="EGF_CA"/>
    <property type="match status" value="3"/>
</dbReference>
<name>A0AAD9JR31_9ANNE</name>
<comment type="caution">
    <text evidence="8">Lacks conserved residue(s) required for the propagation of feature annotation.</text>
</comment>
<dbReference type="InterPro" id="IPR049883">
    <property type="entry name" value="NOTCH1_EGF-like"/>
</dbReference>
<dbReference type="SUPFAM" id="SSF57184">
    <property type="entry name" value="Growth factor receptor domain"/>
    <property type="match status" value="1"/>
</dbReference>
<evidence type="ECO:0000256" key="11">
    <source>
        <dbReference type="SAM" id="SignalP"/>
    </source>
</evidence>
<gene>
    <name evidence="13" type="ORF">LSH36_184g09005</name>
</gene>
<comment type="caution">
    <text evidence="13">The sequence shown here is derived from an EMBL/GenBank/DDBJ whole genome shotgun (WGS) entry which is preliminary data.</text>
</comment>
<evidence type="ECO:0000256" key="3">
    <source>
        <dbReference type="ARBA" id="ARBA00022536"/>
    </source>
</evidence>
<proteinExistence type="predicted"/>
<dbReference type="SMART" id="SM00181">
    <property type="entry name" value="EGF"/>
    <property type="match status" value="2"/>
</dbReference>
<dbReference type="Gene3D" id="2.10.25.10">
    <property type="entry name" value="Laminin"/>
    <property type="match status" value="3"/>
</dbReference>
<keyword evidence="10" id="KW-0472">Membrane</keyword>
<comment type="subcellular location">
    <subcellularLocation>
        <location evidence="1">Secreted</location>
    </subcellularLocation>
</comment>
<feature type="transmembrane region" description="Helical" evidence="10">
    <location>
        <begin position="409"/>
        <end position="427"/>
    </location>
</feature>